<accession>A0A0F9S8U4</accession>
<sequence>MAEDFLAKFGRSLRKISSKLVEIDVDGIFKEAEKPIEKAVRNILLTNLENAIAQTPEFQDEALSERLRVVFSKEDMVKVEGEKIRIYAPSKAGDYYDLARIMASAKNEYSDSKLSPEDALNFWKERIYKPARENTVPTKTDDPKRNFYRGNKFDYRGYGREAYRQAIDTRLSRTTQMPFWNWLEDGLDASYYPSWGATNFVRNTKDQGNALYREEVLKLTREVTSVINDDMAKFLENPETFEPGTIFSEIIGFTEETYYVIVTPKSKLGVTTERP</sequence>
<comment type="caution">
    <text evidence="1">The sequence shown here is derived from an EMBL/GenBank/DDBJ whole genome shotgun (WGS) entry which is preliminary data.</text>
</comment>
<proteinExistence type="predicted"/>
<gene>
    <name evidence="1" type="ORF">LCGC14_0482880</name>
</gene>
<dbReference type="EMBL" id="LAZR01000528">
    <property type="protein sequence ID" value="KKN65305.1"/>
    <property type="molecule type" value="Genomic_DNA"/>
</dbReference>
<organism evidence="1">
    <name type="scientific">marine sediment metagenome</name>
    <dbReference type="NCBI Taxonomy" id="412755"/>
    <lineage>
        <taxon>unclassified sequences</taxon>
        <taxon>metagenomes</taxon>
        <taxon>ecological metagenomes</taxon>
    </lineage>
</organism>
<protein>
    <submittedName>
        <fullName evidence="1">Uncharacterized protein</fullName>
    </submittedName>
</protein>
<evidence type="ECO:0000313" key="1">
    <source>
        <dbReference type="EMBL" id="KKN65305.1"/>
    </source>
</evidence>
<dbReference type="AlphaFoldDB" id="A0A0F9S8U4"/>
<name>A0A0F9S8U4_9ZZZZ</name>
<reference evidence="1" key="1">
    <citation type="journal article" date="2015" name="Nature">
        <title>Complex archaea that bridge the gap between prokaryotes and eukaryotes.</title>
        <authorList>
            <person name="Spang A."/>
            <person name="Saw J.H."/>
            <person name="Jorgensen S.L."/>
            <person name="Zaremba-Niedzwiedzka K."/>
            <person name="Martijn J."/>
            <person name="Lind A.E."/>
            <person name="van Eijk R."/>
            <person name="Schleper C."/>
            <person name="Guy L."/>
            <person name="Ettema T.J."/>
        </authorList>
    </citation>
    <scope>NUCLEOTIDE SEQUENCE</scope>
</reference>